<evidence type="ECO:0000256" key="9">
    <source>
        <dbReference type="SAM" id="Phobius"/>
    </source>
</evidence>
<evidence type="ECO:0000313" key="11">
    <source>
        <dbReference type="EMBL" id="CUO48020.1"/>
    </source>
</evidence>
<evidence type="ECO:0000256" key="7">
    <source>
        <dbReference type="ARBA" id="ARBA00023136"/>
    </source>
</evidence>
<evidence type="ECO:0000256" key="8">
    <source>
        <dbReference type="ARBA" id="ARBA00023163"/>
    </source>
</evidence>
<evidence type="ECO:0000256" key="1">
    <source>
        <dbReference type="ARBA" id="ARBA00004651"/>
    </source>
</evidence>
<dbReference type="GO" id="GO:0003677">
    <property type="term" value="F:DNA binding"/>
    <property type="evidence" value="ECO:0007669"/>
    <property type="project" value="UniProtKB-KW"/>
</dbReference>
<evidence type="ECO:0000313" key="12">
    <source>
        <dbReference type="Proteomes" id="UP000095544"/>
    </source>
</evidence>
<dbReference type="Pfam" id="PF02687">
    <property type="entry name" value="FtsX"/>
    <property type="match status" value="1"/>
</dbReference>
<keyword evidence="4 9" id="KW-1133">Transmembrane helix</keyword>
<dbReference type="AlphaFoldDB" id="A0A174FHV9"/>
<dbReference type="InterPro" id="IPR009061">
    <property type="entry name" value="DNA-bd_dom_put_sf"/>
</dbReference>
<dbReference type="InterPro" id="IPR003838">
    <property type="entry name" value="ABC3_permease_C"/>
</dbReference>
<evidence type="ECO:0000256" key="6">
    <source>
        <dbReference type="ARBA" id="ARBA00023125"/>
    </source>
</evidence>
<accession>A0A174FHV9</accession>
<dbReference type="InterPro" id="IPR000551">
    <property type="entry name" value="MerR-type_HTH_dom"/>
</dbReference>
<dbReference type="InterPro" id="IPR047057">
    <property type="entry name" value="MerR_fam"/>
</dbReference>
<comment type="subcellular location">
    <subcellularLocation>
        <location evidence="1">Cell membrane</location>
        <topology evidence="1">Multi-pass membrane protein</topology>
    </subcellularLocation>
</comment>
<reference evidence="11 12" key="1">
    <citation type="submission" date="2015-09" db="EMBL/GenBank/DDBJ databases">
        <authorList>
            <consortium name="Pathogen Informatics"/>
        </authorList>
    </citation>
    <scope>NUCLEOTIDE SEQUENCE [LARGE SCALE GENOMIC DNA]</scope>
    <source>
        <strain evidence="11 12">2789STDY5834876</strain>
    </source>
</reference>
<feature type="transmembrane region" description="Helical" evidence="9">
    <location>
        <begin position="253"/>
        <end position="271"/>
    </location>
</feature>
<evidence type="ECO:0000256" key="4">
    <source>
        <dbReference type="ARBA" id="ARBA00022989"/>
    </source>
</evidence>
<dbReference type="SUPFAM" id="SSF46955">
    <property type="entry name" value="Putative DNA-binding domain"/>
    <property type="match status" value="1"/>
</dbReference>
<dbReference type="CDD" id="cd01106">
    <property type="entry name" value="HTH_TipAL-Mta"/>
    <property type="match status" value="1"/>
</dbReference>
<dbReference type="SMART" id="SM00422">
    <property type="entry name" value="HTH_MERR"/>
    <property type="match status" value="1"/>
</dbReference>
<dbReference type="OrthoDB" id="122388at2"/>
<keyword evidence="8" id="KW-0804">Transcription</keyword>
<dbReference type="RefSeq" id="WP_055153220.1">
    <property type="nucleotide sequence ID" value="NZ_CYZU01000020.1"/>
</dbReference>
<feature type="transmembrane region" description="Helical" evidence="9">
    <location>
        <begin position="527"/>
        <end position="547"/>
    </location>
</feature>
<evidence type="ECO:0000256" key="2">
    <source>
        <dbReference type="ARBA" id="ARBA00022475"/>
    </source>
</evidence>
<dbReference type="Gene3D" id="1.10.1660.10">
    <property type="match status" value="1"/>
</dbReference>
<dbReference type="STRING" id="39482.ERS852491_02334"/>
<evidence type="ECO:0000256" key="3">
    <source>
        <dbReference type="ARBA" id="ARBA00022692"/>
    </source>
</evidence>
<evidence type="ECO:0000256" key="5">
    <source>
        <dbReference type="ARBA" id="ARBA00023015"/>
    </source>
</evidence>
<dbReference type="GO" id="GO:0003700">
    <property type="term" value="F:DNA-binding transcription factor activity"/>
    <property type="evidence" value="ECO:0007669"/>
    <property type="project" value="InterPro"/>
</dbReference>
<dbReference type="PROSITE" id="PS50937">
    <property type="entry name" value="HTH_MERR_2"/>
    <property type="match status" value="1"/>
</dbReference>
<organism evidence="11 12">
    <name type="scientific">Faecalicatena contorta</name>
    <dbReference type="NCBI Taxonomy" id="39482"/>
    <lineage>
        <taxon>Bacteria</taxon>
        <taxon>Bacillati</taxon>
        <taxon>Bacillota</taxon>
        <taxon>Clostridia</taxon>
        <taxon>Lachnospirales</taxon>
        <taxon>Lachnospiraceae</taxon>
        <taxon>Faecalicatena</taxon>
    </lineage>
</organism>
<evidence type="ECO:0000259" key="10">
    <source>
        <dbReference type="PROSITE" id="PS50937"/>
    </source>
</evidence>
<name>A0A174FHV9_9FIRM</name>
<keyword evidence="7 9" id="KW-0472">Membrane</keyword>
<feature type="transmembrane region" description="Helical" evidence="9">
    <location>
        <begin position="568"/>
        <end position="593"/>
    </location>
</feature>
<dbReference type="PANTHER" id="PTHR30204:SF94">
    <property type="entry name" value="HEAVY METAL-DEPENDENT TRANSCRIPTIONAL REGULATOR HI_0293-RELATED"/>
    <property type="match status" value="1"/>
</dbReference>
<keyword evidence="2" id="KW-1003">Cell membrane</keyword>
<dbReference type="Pfam" id="PF13411">
    <property type="entry name" value="MerR_1"/>
    <property type="match status" value="1"/>
</dbReference>
<dbReference type="PANTHER" id="PTHR30204">
    <property type="entry name" value="REDOX-CYCLING DRUG-SENSING TRANSCRIPTIONAL ACTIVATOR SOXR"/>
    <property type="match status" value="1"/>
</dbReference>
<keyword evidence="6" id="KW-0238">DNA-binding</keyword>
<gene>
    <name evidence="11" type="primary">hmrR_3</name>
    <name evidence="11" type="ORF">ERS852491_02334</name>
</gene>
<feature type="domain" description="HTH merR-type" evidence="10">
    <location>
        <begin position="1"/>
        <end position="69"/>
    </location>
</feature>
<sequence>MNTKQAEELTGISRQNIRYYERQGLLEPARETGNAYRDYSEEDIRRLKLIKMLRMLDMPLKEIENILKEELPLKEAVVRQQENLLKQQKQLQAAIEVCTSIHKDQSDQVDVDAYLEKMETMSRNGSVFAKIADDYKRVAMEEQQRRFSFNADEAVNTAGMFEAVLRKYASDRGMKFQMVKSGMYPKFTLDGTVYTAARVLEDSEETREASTRILCIRENEESIKKEIPDKRRSFYQAIHTILVNIRRHYKKSILNILISLLTVIVMALYLGNLTSTKQQLDELPERLPISVQIWNVSGDSNSGLFIQPRVLDAVYGSSYTKEIVEGAKLLGRLPQENAENLQDFWVQGLNRPECIEGLEEEDVKWSKGWDWDTFQKSQDVCIVNQSSIDKELGSRLPLSLQHYQLLLSGTGLEIKDLRPVSMEVVGIWDSSGTDEEVTVPDILFPLDAVKEIYKQSGQTYFASSLSFLVKDSMKLNELKQELKDAGLQTVVPGSTFSYAGAGVRVDDVIFIRSVTSLEKSLSLLQGFLPFVLLVVIMVGYIVSHLLLQGRREEYAIMRALGTSRRRCTVLFFVEHILLAAAGGAVGAAAGLILRWAGMGAIALVWLVFLVCYILGASAAMWMFGRFSVAAVLSHRD</sequence>
<dbReference type="GO" id="GO:0005886">
    <property type="term" value="C:plasma membrane"/>
    <property type="evidence" value="ECO:0007669"/>
    <property type="project" value="UniProtKB-SubCell"/>
</dbReference>
<dbReference type="EMBL" id="CYZU01000020">
    <property type="protein sequence ID" value="CUO48020.1"/>
    <property type="molecule type" value="Genomic_DNA"/>
</dbReference>
<protein>
    <submittedName>
        <fullName evidence="11">Copper export regulator</fullName>
    </submittedName>
</protein>
<feature type="transmembrane region" description="Helical" evidence="9">
    <location>
        <begin position="599"/>
        <end position="623"/>
    </location>
</feature>
<keyword evidence="5" id="KW-0805">Transcription regulation</keyword>
<proteinExistence type="predicted"/>
<keyword evidence="3 9" id="KW-0812">Transmembrane</keyword>
<dbReference type="Proteomes" id="UP000095544">
    <property type="component" value="Unassembled WGS sequence"/>
</dbReference>